<dbReference type="AlphaFoldDB" id="A0AAV0V9N5"/>
<organism evidence="1 2">
    <name type="scientific">Peronospora destructor</name>
    <dbReference type="NCBI Taxonomy" id="86335"/>
    <lineage>
        <taxon>Eukaryota</taxon>
        <taxon>Sar</taxon>
        <taxon>Stramenopiles</taxon>
        <taxon>Oomycota</taxon>
        <taxon>Peronosporomycetes</taxon>
        <taxon>Peronosporales</taxon>
        <taxon>Peronosporaceae</taxon>
        <taxon>Peronospora</taxon>
    </lineage>
</organism>
<dbReference type="EMBL" id="CANTFM010002333">
    <property type="protein sequence ID" value="CAI5745906.1"/>
    <property type="molecule type" value="Genomic_DNA"/>
</dbReference>
<gene>
    <name evidence="1" type="ORF">PDE001_LOCUS10940</name>
</gene>
<proteinExistence type="predicted"/>
<dbReference type="Gene3D" id="3.90.1150.10">
    <property type="entry name" value="Aspartate Aminotransferase, domain 1"/>
    <property type="match status" value="1"/>
</dbReference>
<accession>A0AAV0V9N5</accession>
<evidence type="ECO:0000313" key="2">
    <source>
        <dbReference type="Proteomes" id="UP001162029"/>
    </source>
</evidence>
<evidence type="ECO:0000313" key="1">
    <source>
        <dbReference type="EMBL" id="CAI5745906.1"/>
    </source>
</evidence>
<protein>
    <submittedName>
        <fullName evidence="1">Uncharacterized protein</fullName>
    </submittedName>
</protein>
<sequence length="76" mass="8492">MLKKKEGGVRRHAEVSAFARRQVHETLQLELYGDGNAVSLTVTAVALQATWAHKQTKRLWAKAIQIIRAALGEKLK</sequence>
<comment type="caution">
    <text evidence="1">The sequence shown here is derived from an EMBL/GenBank/DDBJ whole genome shotgun (WGS) entry which is preliminary data.</text>
</comment>
<dbReference type="InterPro" id="IPR015422">
    <property type="entry name" value="PyrdxlP-dep_Trfase_small"/>
</dbReference>
<keyword evidence="2" id="KW-1185">Reference proteome</keyword>
<reference evidence="1" key="1">
    <citation type="submission" date="2022-12" db="EMBL/GenBank/DDBJ databases">
        <authorList>
            <person name="Webb A."/>
        </authorList>
    </citation>
    <scope>NUCLEOTIDE SEQUENCE</scope>
    <source>
        <strain evidence="1">Pd1</strain>
    </source>
</reference>
<name>A0AAV0V9N5_9STRA</name>
<dbReference type="Proteomes" id="UP001162029">
    <property type="component" value="Unassembled WGS sequence"/>
</dbReference>